<feature type="transmembrane region" description="Helical" evidence="1">
    <location>
        <begin position="87"/>
        <end position="110"/>
    </location>
</feature>
<feature type="transmembrane region" description="Helical" evidence="1">
    <location>
        <begin position="589"/>
        <end position="610"/>
    </location>
</feature>
<reference evidence="2 3" key="1">
    <citation type="submission" date="2018-06" db="EMBL/GenBank/DDBJ databases">
        <title>Comparative genomics reveals the genomic features of Rhizophagus irregularis, R. cerebriforme, R. diaphanum and Gigaspora rosea, and their symbiotic lifestyle signature.</title>
        <authorList>
            <person name="Morin E."/>
            <person name="San Clemente H."/>
            <person name="Chen E.C.H."/>
            <person name="De La Providencia I."/>
            <person name="Hainaut M."/>
            <person name="Kuo A."/>
            <person name="Kohler A."/>
            <person name="Murat C."/>
            <person name="Tang N."/>
            <person name="Roy S."/>
            <person name="Loubradou J."/>
            <person name="Henrissat B."/>
            <person name="Grigoriev I.V."/>
            <person name="Corradi N."/>
            <person name="Roux C."/>
            <person name="Martin F.M."/>
        </authorList>
    </citation>
    <scope>NUCLEOTIDE SEQUENCE [LARGE SCALE GENOMIC DNA]</scope>
    <source>
        <strain evidence="2 3">DAOM 194757</strain>
    </source>
</reference>
<keyword evidence="1" id="KW-0812">Transmembrane</keyword>
<keyword evidence="1" id="KW-1133">Transmembrane helix</keyword>
<evidence type="ECO:0000256" key="1">
    <source>
        <dbReference type="SAM" id="Phobius"/>
    </source>
</evidence>
<organism evidence="2 3">
    <name type="scientific">Gigaspora rosea</name>
    <dbReference type="NCBI Taxonomy" id="44941"/>
    <lineage>
        <taxon>Eukaryota</taxon>
        <taxon>Fungi</taxon>
        <taxon>Fungi incertae sedis</taxon>
        <taxon>Mucoromycota</taxon>
        <taxon>Glomeromycotina</taxon>
        <taxon>Glomeromycetes</taxon>
        <taxon>Diversisporales</taxon>
        <taxon>Gigasporaceae</taxon>
        <taxon>Gigaspora</taxon>
    </lineage>
</organism>
<dbReference type="Proteomes" id="UP000266673">
    <property type="component" value="Unassembled WGS sequence"/>
</dbReference>
<proteinExistence type="predicted"/>
<gene>
    <name evidence="2" type="ORF">C2G38_2216481</name>
</gene>
<name>A0A397UC91_9GLOM</name>
<protein>
    <submittedName>
        <fullName evidence="2">Uncharacterized protein</fullName>
    </submittedName>
</protein>
<keyword evidence="1" id="KW-0472">Membrane</keyword>
<keyword evidence="3" id="KW-1185">Reference proteome</keyword>
<dbReference type="OrthoDB" id="2369382at2759"/>
<accession>A0A397UC91</accession>
<evidence type="ECO:0000313" key="2">
    <source>
        <dbReference type="EMBL" id="RIB06677.1"/>
    </source>
</evidence>
<comment type="caution">
    <text evidence="2">The sequence shown here is derived from an EMBL/GenBank/DDBJ whole genome shotgun (WGS) entry which is preliminary data.</text>
</comment>
<evidence type="ECO:0000313" key="3">
    <source>
        <dbReference type="Proteomes" id="UP000266673"/>
    </source>
</evidence>
<dbReference type="AlphaFoldDB" id="A0A397UC91"/>
<feature type="transmembrane region" description="Helical" evidence="1">
    <location>
        <begin position="12"/>
        <end position="37"/>
    </location>
</feature>
<sequence>MTNLIVNLSAGQLAAMLGIIGFFLPLIVTGVGILVIMMNVSDRMTALEWTTLSKLTEHSILNFYGAGGQPAFAGIKLWKVGTYKRNFAYILIGICLLTLFGVSAIAPLGIQTCTVMYNATSTETKIVKPDLLSGVINDTYSPNELLQVRICGALTWQPCPGMIDREHVNSSYLADFNKTYSNTVMRYRLLQTSSNDNFTYPEYDFMMSMVTSTQTGYGIIDTMIVDHDNGGFLVNHAIQPKQEVGEKYRWSIKGLWLQPYVSCKSTNITRITWQNGTFSWAAKLIINQDDAFLSQLKPIGDRGQNIDLLSRSIKYSQIMQLVIRQQMNMTVNGTLIESKNYSDLSVFEPKSISSNLPYSINITNLTSADILCAGFGGADKIDDKLVGVKCWTLFGPPNITERGIEQTLYGCAAAVKASVEVINMESNSTDGINVLERQTIPMNWYIENGNLNVSDMDPWWGGVEPGENMPNNSMIVSENSLWLPAGGAFIGGAPADAQTASAIGTAINTMARNLDSQSISGYRADGIGNLALLQQWKKEGTTEEGLNGMFRRQITDILVNMVTPISQATINSSIQIMIEKTCYNLCYGIQYYIAMILLIILLCLLLASFINGEKARSLSIKQIVQQMDLGRAILNTLDYSEAYSANSSNWEKIDGRKFLSLSNKGFEKYI</sequence>
<dbReference type="EMBL" id="QKWP01001778">
    <property type="protein sequence ID" value="RIB06677.1"/>
    <property type="molecule type" value="Genomic_DNA"/>
</dbReference>